<organism evidence="8 9">
    <name type="scientific">Trichosporon asahii var. asahii (strain ATCC 90039 / CBS 2479 / JCM 2466 / KCTC 7840 / NBRC 103889/ NCYC 2677 / UAMH 7654)</name>
    <name type="common">Yeast</name>
    <dbReference type="NCBI Taxonomy" id="1186058"/>
    <lineage>
        <taxon>Eukaryota</taxon>
        <taxon>Fungi</taxon>
        <taxon>Dikarya</taxon>
        <taxon>Basidiomycota</taxon>
        <taxon>Agaricomycotina</taxon>
        <taxon>Tremellomycetes</taxon>
        <taxon>Trichosporonales</taxon>
        <taxon>Trichosporonaceae</taxon>
        <taxon>Trichosporon</taxon>
    </lineage>
</organism>
<evidence type="ECO:0000259" key="7">
    <source>
        <dbReference type="Pfam" id="PF00155"/>
    </source>
</evidence>
<feature type="domain" description="Aminotransferase class I/classII large" evidence="7">
    <location>
        <begin position="128"/>
        <end position="282"/>
    </location>
</feature>
<dbReference type="AlphaFoldDB" id="J4UJB2"/>
<evidence type="ECO:0000256" key="1">
    <source>
        <dbReference type="ARBA" id="ARBA00001933"/>
    </source>
</evidence>
<dbReference type="GeneID" id="25990419"/>
<dbReference type="GO" id="GO:0030170">
    <property type="term" value="F:pyridoxal phosphate binding"/>
    <property type="evidence" value="ECO:0007669"/>
    <property type="project" value="InterPro"/>
</dbReference>
<evidence type="ECO:0000256" key="2">
    <source>
        <dbReference type="ARBA" id="ARBA00007441"/>
    </source>
</evidence>
<feature type="region of interest" description="Disordered" evidence="6">
    <location>
        <begin position="1"/>
        <end position="25"/>
    </location>
</feature>
<dbReference type="InterPro" id="IPR004839">
    <property type="entry name" value="Aminotransferase_I/II_large"/>
</dbReference>
<reference evidence="8 9" key="1">
    <citation type="journal article" date="2012" name="Eukaryot. Cell">
        <title>Draft genome sequence of CBS 2479, the standard type strain of Trichosporon asahii.</title>
        <authorList>
            <person name="Yang R.Y."/>
            <person name="Li H.T."/>
            <person name="Zhu H."/>
            <person name="Zhou G.P."/>
            <person name="Wang M."/>
            <person name="Wang L."/>
        </authorList>
    </citation>
    <scope>NUCLEOTIDE SEQUENCE [LARGE SCALE GENOMIC DNA]</scope>
    <source>
        <strain evidence="9">ATCC 90039 / CBS 2479 / JCM 2466 / KCTC 7840 / NCYC 2677 / UAMH 7654</strain>
    </source>
</reference>
<evidence type="ECO:0000256" key="5">
    <source>
        <dbReference type="ARBA" id="ARBA00022898"/>
    </source>
</evidence>
<dbReference type="Proteomes" id="UP000002748">
    <property type="component" value="Unassembled WGS sequence"/>
</dbReference>
<dbReference type="HOGENOM" id="CLU_017584_0_5_1"/>
<dbReference type="InterPro" id="IPR050859">
    <property type="entry name" value="Class-I_PLP-dep_aminotransf"/>
</dbReference>
<dbReference type="Pfam" id="PF00155">
    <property type="entry name" value="Aminotran_1_2"/>
    <property type="match status" value="1"/>
</dbReference>
<dbReference type="RefSeq" id="XP_014182631.1">
    <property type="nucleotide sequence ID" value="XM_014327156.1"/>
</dbReference>
<dbReference type="InterPro" id="IPR015421">
    <property type="entry name" value="PyrdxlP-dep_Trfase_major"/>
</dbReference>
<dbReference type="OrthoDB" id="691673at2759"/>
<dbReference type="KEGG" id="tasa:A1Q1_06907"/>
<evidence type="ECO:0000256" key="3">
    <source>
        <dbReference type="ARBA" id="ARBA00022576"/>
    </source>
</evidence>
<dbReference type="VEuPathDB" id="FungiDB:A1Q1_06907"/>
<evidence type="ECO:0000256" key="6">
    <source>
        <dbReference type="SAM" id="MobiDB-lite"/>
    </source>
</evidence>
<keyword evidence="4" id="KW-0808">Transferase</keyword>
<keyword evidence="5" id="KW-0663">Pyridoxal phosphate</keyword>
<dbReference type="PANTHER" id="PTHR42790:SF1">
    <property type="entry name" value="AROMATIC AMINO ACID AMINOTRANSFERASE, HYPOTHETICAL (EUROFUNG)"/>
    <property type="match status" value="1"/>
</dbReference>
<gene>
    <name evidence="8" type="ORF">A1Q1_06907</name>
</gene>
<dbReference type="PANTHER" id="PTHR42790">
    <property type="entry name" value="AMINOTRANSFERASE"/>
    <property type="match status" value="1"/>
</dbReference>
<comment type="similarity">
    <text evidence="2">Belongs to the class-I pyridoxal-phosphate-dependent aminotransferase family.</text>
</comment>
<dbReference type="EMBL" id="ALBS01000044">
    <property type="protein sequence ID" value="EJT51860.1"/>
    <property type="molecule type" value="Genomic_DNA"/>
</dbReference>
<name>J4UJB2_TRIAS</name>
<protein>
    <recommendedName>
        <fullName evidence="7">Aminotransferase class I/classII large domain-containing protein</fullName>
    </recommendedName>
</protein>
<sequence length="566" mass="63489">MDTVPLTDSSGFEGRSASLPKAKDMSHHINQITKNRSPMALKELYRYASQPGMQAFAGGIPSPELFPFETLSAEIQRFDSLPLERPRVPTKPKKTLMEWLFGGNLQFTIPKYASDPTDPMAIQLATSLQYQAATGPPALPKFLREYVEKVYQPGYADWDVLVDVGATDGFGKAFNMLLTMGDAVLVEEWSYPGAMNAYMPFEVERVAVRMDGEGVRPDHLEDILTNWDQRTEGRPRPRVFYTVPTGQNPTGATMWHQRKKEVYAICQKYDVVIIEDDPYFTLHCGEYHPPGKKLAPLVQRSIDEQKKEGKKGNQAFIDALPPSYLRFDTDGRVIRLDTSCPGSRLGWFTSSPLFIERLTRVSEASTQAPSGFATALTTTMLTTWGFDGYIRWLRGIKATYQQRRDWMVDALGHAFHLEFDGDSSFNPLVAETQFGRSVTGYARPVAGSAQAQWDEKRGASSALGHPLISFIPPSAGMFVFVGVHLTHHPEYERLGDEVLMRKLWKRLAEHLVLFAPGWAFDSCGVHDIGGKGMGYFRLSFSILPYETMQSGMVTFAKVLTEFMQGK</sequence>
<comment type="caution">
    <text evidence="8">The sequence shown here is derived from an EMBL/GenBank/DDBJ whole genome shotgun (WGS) entry which is preliminary data.</text>
</comment>
<dbReference type="GO" id="GO:0008483">
    <property type="term" value="F:transaminase activity"/>
    <property type="evidence" value="ECO:0007669"/>
    <property type="project" value="UniProtKB-KW"/>
</dbReference>
<evidence type="ECO:0000313" key="8">
    <source>
        <dbReference type="EMBL" id="EJT51860.1"/>
    </source>
</evidence>
<accession>J4UJB2</accession>
<dbReference type="CDD" id="cd00609">
    <property type="entry name" value="AAT_like"/>
    <property type="match status" value="1"/>
</dbReference>
<evidence type="ECO:0000256" key="4">
    <source>
        <dbReference type="ARBA" id="ARBA00022679"/>
    </source>
</evidence>
<evidence type="ECO:0000313" key="9">
    <source>
        <dbReference type="Proteomes" id="UP000002748"/>
    </source>
</evidence>
<dbReference type="Gene3D" id="3.40.640.10">
    <property type="entry name" value="Type I PLP-dependent aspartate aminotransferase-like (Major domain)"/>
    <property type="match status" value="1"/>
</dbReference>
<proteinExistence type="inferred from homology"/>
<dbReference type="SUPFAM" id="SSF53383">
    <property type="entry name" value="PLP-dependent transferases"/>
    <property type="match status" value="1"/>
</dbReference>
<keyword evidence="3" id="KW-0032">Aminotransferase</keyword>
<dbReference type="GO" id="GO:1901605">
    <property type="term" value="P:alpha-amino acid metabolic process"/>
    <property type="evidence" value="ECO:0007669"/>
    <property type="project" value="TreeGrafter"/>
</dbReference>
<comment type="cofactor">
    <cofactor evidence="1">
        <name>pyridoxal 5'-phosphate</name>
        <dbReference type="ChEBI" id="CHEBI:597326"/>
    </cofactor>
</comment>
<dbReference type="InterPro" id="IPR015424">
    <property type="entry name" value="PyrdxlP-dep_Trfase"/>
</dbReference>
<feature type="compositionally biased region" description="Polar residues" evidence="6">
    <location>
        <begin position="1"/>
        <end position="10"/>
    </location>
</feature>